<organism evidence="3 4">
    <name type="scientific">Microlunatus kandeliicorticis</name>
    <dbReference type="NCBI Taxonomy" id="1759536"/>
    <lineage>
        <taxon>Bacteria</taxon>
        <taxon>Bacillati</taxon>
        <taxon>Actinomycetota</taxon>
        <taxon>Actinomycetes</taxon>
        <taxon>Propionibacteriales</taxon>
        <taxon>Propionibacteriaceae</taxon>
        <taxon>Microlunatus</taxon>
    </lineage>
</organism>
<gene>
    <name evidence="3" type="ORF">FHX74_002758</name>
</gene>
<proteinExistence type="predicted"/>
<feature type="transmembrane region" description="Helical" evidence="2">
    <location>
        <begin position="12"/>
        <end position="33"/>
    </location>
</feature>
<name>A0A7W3ITZ0_9ACTN</name>
<protein>
    <submittedName>
        <fullName evidence="3">Uncharacterized protein</fullName>
    </submittedName>
</protein>
<keyword evidence="2" id="KW-1133">Transmembrane helix</keyword>
<accession>A0A7W3ITZ0</accession>
<comment type="caution">
    <text evidence="3">The sequence shown here is derived from an EMBL/GenBank/DDBJ whole genome shotgun (WGS) entry which is preliminary data.</text>
</comment>
<keyword evidence="2" id="KW-0812">Transmembrane</keyword>
<dbReference type="RefSeq" id="WP_182560726.1">
    <property type="nucleotide sequence ID" value="NZ_JACGWT010000004.1"/>
</dbReference>
<sequence>MAATLCSGLRTLHLGVAGLLTVPTTVLVLLCTLGGRIPARPSPAPRDAPSGDGTGPGTGPDPAGRPVN</sequence>
<reference evidence="3 4" key="1">
    <citation type="submission" date="2020-07" db="EMBL/GenBank/DDBJ databases">
        <title>Sequencing the genomes of 1000 actinobacteria strains.</title>
        <authorList>
            <person name="Klenk H.-P."/>
        </authorList>
    </citation>
    <scope>NUCLEOTIDE SEQUENCE [LARGE SCALE GENOMIC DNA]</scope>
    <source>
        <strain evidence="3 4">DSM 100723</strain>
    </source>
</reference>
<dbReference type="EMBL" id="JACGWT010000004">
    <property type="protein sequence ID" value="MBA8795130.1"/>
    <property type="molecule type" value="Genomic_DNA"/>
</dbReference>
<evidence type="ECO:0000256" key="2">
    <source>
        <dbReference type="SAM" id="Phobius"/>
    </source>
</evidence>
<dbReference type="AlphaFoldDB" id="A0A7W3ITZ0"/>
<feature type="region of interest" description="Disordered" evidence="1">
    <location>
        <begin position="37"/>
        <end position="68"/>
    </location>
</feature>
<evidence type="ECO:0000313" key="3">
    <source>
        <dbReference type="EMBL" id="MBA8795130.1"/>
    </source>
</evidence>
<evidence type="ECO:0000256" key="1">
    <source>
        <dbReference type="SAM" id="MobiDB-lite"/>
    </source>
</evidence>
<evidence type="ECO:0000313" key="4">
    <source>
        <dbReference type="Proteomes" id="UP000523079"/>
    </source>
</evidence>
<dbReference type="Proteomes" id="UP000523079">
    <property type="component" value="Unassembled WGS sequence"/>
</dbReference>
<keyword evidence="4" id="KW-1185">Reference proteome</keyword>
<keyword evidence="2" id="KW-0472">Membrane</keyword>